<proteinExistence type="predicted"/>
<feature type="non-terminal residue" evidence="2">
    <location>
        <position position="1"/>
    </location>
</feature>
<dbReference type="GO" id="GO:0005634">
    <property type="term" value="C:nucleus"/>
    <property type="evidence" value="ECO:0007669"/>
    <property type="project" value="TreeGrafter"/>
</dbReference>
<reference evidence="2 3" key="1">
    <citation type="journal article" date="2019" name="Sci. Rep.">
        <title>A high-quality genome of Eragrostis curvula grass provides insights into Poaceae evolution and supports new strategies to enhance forage quality.</title>
        <authorList>
            <person name="Carballo J."/>
            <person name="Santos B.A.C.M."/>
            <person name="Zappacosta D."/>
            <person name="Garbus I."/>
            <person name="Selva J.P."/>
            <person name="Gallo C.A."/>
            <person name="Diaz A."/>
            <person name="Albertini E."/>
            <person name="Caccamo M."/>
            <person name="Echenique V."/>
        </authorList>
    </citation>
    <scope>NUCLEOTIDE SEQUENCE [LARGE SCALE GENOMIC DNA]</scope>
    <source>
        <strain evidence="3">cv. Victoria</strain>
        <tissue evidence="2">Leaf</tissue>
    </source>
</reference>
<feature type="coiled-coil region" evidence="1">
    <location>
        <begin position="241"/>
        <end position="272"/>
    </location>
</feature>
<organism evidence="2 3">
    <name type="scientific">Eragrostis curvula</name>
    <name type="common">weeping love grass</name>
    <dbReference type="NCBI Taxonomy" id="38414"/>
    <lineage>
        <taxon>Eukaryota</taxon>
        <taxon>Viridiplantae</taxon>
        <taxon>Streptophyta</taxon>
        <taxon>Embryophyta</taxon>
        <taxon>Tracheophyta</taxon>
        <taxon>Spermatophyta</taxon>
        <taxon>Magnoliopsida</taxon>
        <taxon>Liliopsida</taxon>
        <taxon>Poales</taxon>
        <taxon>Poaceae</taxon>
        <taxon>PACMAD clade</taxon>
        <taxon>Chloridoideae</taxon>
        <taxon>Eragrostideae</taxon>
        <taxon>Eragrostidinae</taxon>
        <taxon>Eragrostis</taxon>
    </lineage>
</organism>
<accession>A0A5J9TVY3</accession>
<dbReference type="OrthoDB" id="6358435at2759"/>
<evidence type="ECO:0000313" key="3">
    <source>
        <dbReference type="Proteomes" id="UP000324897"/>
    </source>
</evidence>
<sequence length="310" mass="33268">CRRQSESSRTAMAVDAKLSVSGAALAAILGCCNSADGDCDGLLFGRAAHLPAPPPSLFDDDSAPVSSAPSLTISIAGHASLGRPSFVSYPLGRFQLHTSSFPAGTAVGFFSSRRRTAPRPSMREAALAHSLSKSLALTHPVVFLLVLPSSSPNLAVHSFDYRAFLLVDSRFVPSTLHVVNLGPGFRDQYHAFAAESPMPWMPPQAPAGGYSMGEEKAMDRMVEGFGMRRVEGLVTSATVHAAEMEEMYAAMLRKLEGLARQVEESNELVLQQPIGMSEFIAEETICWTDVGRVLCTKGLCIAKEELEVPR</sequence>
<dbReference type="Gramene" id="TVU15560">
    <property type="protein sequence ID" value="TVU15560"/>
    <property type="gene ID" value="EJB05_39087"/>
</dbReference>
<comment type="caution">
    <text evidence="2">The sequence shown here is derived from an EMBL/GenBank/DDBJ whole genome shotgun (WGS) entry which is preliminary data.</text>
</comment>
<name>A0A5J9TVY3_9POAL</name>
<dbReference type="PANTHER" id="PTHR31728:SF4">
    <property type="entry name" value="OS04G0479300 PROTEIN"/>
    <property type="match status" value="1"/>
</dbReference>
<dbReference type="Proteomes" id="UP000324897">
    <property type="component" value="Unassembled WGS sequence"/>
</dbReference>
<keyword evidence="3" id="KW-1185">Reference proteome</keyword>
<protein>
    <submittedName>
        <fullName evidence="2">Uncharacterized protein</fullName>
    </submittedName>
</protein>
<evidence type="ECO:0000313" key="2">
    <source>
        <dbReference type="EMBL" id="TVU15560.1"/>
    </source>
</evidence>
<dbReference type="AlphaFoldDB" id="A0A5J9TVY3"/>
<dbReference type="EMBL" id="RWGY01000031">
    <property type="protein sequence ID" value="TVU15560.1"/>
    <property type="molecule type" value="Genomic_DNA"/>
</dbReference>
<gene>
    <name evidence="2" type="ORF">EJB05_39087</name>
</gene>
<dbReference type="GO" id="GO:0031593">
    <property type="term" value="F:polyubiquitin modification-dependent protein binding"/>
    <property type="evidence" value="ECO:0007669"/>
    <property type="project" value="TreeGrafter"/>
</dbReference>
<dbReference type="PANTHER" id="PTHR31728">
    <property type="entry name" value="ABRAXAS FAMILY MEMBER"/>
    <property type="match status" value="1"/>
</dbReference>
<dbReference type="InterPro" id="IPR023238">
    <property type="entry name" value="FAM175"/>
</dbReference>
<evidence type="ECO:0000256" key="1">
    <source>
        <dbReference type="SAM" id="Coils"/>
    </source>
</evidence>
<keyword evidence="1" id="KW-0175">Coiled coil</keyword>